<dbReference type="Pfam" id="PF00886">
    <property type="entry name" value="Ribosomal_S16"/>
    <property type="match status" value="1"/>
</dbReference>
<dbReference type="EMBL" id="QLNI01000018">
    <property type="protein sequence ID" value="RAM02144.1"/>
    <property type="molecule type" value="Genomic_DNA"/>
</dbReference>
<evidence type="ECO:0000313" key="7">
    <source>
        <dbReference type="Proteomes" id="UP000293902"/>
    </source>
</evidence>
<keyword evidence="7" id="KW-1185">Reference proteome</keyword>
<evidence type="ECO:0000256" key="3">
    <source>
        <dbReference type="HAMAP-Rule" id="MF_00385"/>
    </source>
</evidence>
<reference evidence="5 6" key="1">
    <citation type="submission" date="2018-06" db="EMBL/GenBank/DDBJ databases">
        <title>Complete Genome Sequence of Desulfobacter hydrogenophilus (DSM3380).</title>
        <authorList>
            <person name="Marietou A."/>
            <person name="Schreiber L."/>
            <person name="Marshall I."/>
            <person name="Jorgensen B."/>
        </authorList>
    </citation>
    <scope>NUCLEOTIDE SEQUENCE [LARGE SCALE GENOMIC DNA]</scope>
    <source>
        <strain evidence="5 6">DSM 3380</strain>
    </source>
</reference>
<dbReference type="OrthoDB" id="9807878at2"/>
<dbReference type="Proteomes" id="UP000248798">
    <property type="component" value="Unassembled WGS sequence"/>
</dbReference>
<dbReference type="PANTHER" id="PTHR12919:SF20">
    <property type="entry name" value="SMALL RIBOSOMAL SUBUNIT PROTEIN BS16M"/>
    <property type="match status" value="1"/>
</dbReference>
<evidence type="ECO:0000313" key="4">
    <source>
        <dbReference type="EMBL" id="QBH13912.1"/>
    </source>
</evidence>
<dbReference type="GO" id="GO:0003735">
    <property type="term" value="F:structural constituent of ribosome"/>
    <property type="evidence" value="ECO:0007669"/>
    <property type="project" value="InterPro"/>
</dbReference>
<dbReference type="AlphaFoldDB" id="A0A328FBT8"/>
<gene>
    <name evidence="3" type="primary">rpsP</name>
    <name evidence="5" type="ORF">DO021_10220</name>
    <name evidence="4" type="ORF">EYB58_13855</name>
</gene>
<sequence length="84" mass="9390">MAVKLRLTRKGTKKKPFYRIVAADIEAPRDGKFLEAVGTYDPMQDPAVINLKQDRVQFWLEQGAIPTTTVKSILKKQSAQSVSA</sequence>
<keyword evidence="1 3" id="KW-0689">Ribosomal protein</keyword>
<dbReference type="Proteomes" id="UP000293902">
    <property type="component" value="Chromosome"/>
</dbReference>
<dbReference type="Gene3D" id="3.30.1320.10">
    <property type="match status" value="1"/>
</dbReference>
<dbReference type="InterPro" id="IPR000307">
    <property type="entry name" value="Ribosomal_bS16"/>
</dbReference>
<dbReference type="PANTHER" id="PTHR12919">
    <property type="entry name" value="30S RIBOSOMAL PROTEIN S16"/>
    <property type="match status" value="1"/>
</dbReference>
<dbReference type="GO" id="GO:0005737">
    <property type="term" value="C:cytoplasm"/>
    <property type="evidence" value="ECO:0007669"/>
    <property type="project" value="UniProtKB-ARBA"/>
</dbReference>
<evidence type="ECO:0000313" key="5">
    <source>
        <dbReference type="EMBL" id="RAM02144.1"/>
    </source>
</evidence>
<dbReference type="GO" id="GO:0015935">
    <property type="term" value="C:small ribosomal subunit"/>
    <property type="evidence" value="ECO:0007669"/>
    <property type="project" value="TreeGrafter"/>
</dbReference>
<accession>A0A328FBT8</accession>
<dbReference type="NCBIfam" id="TIGR00002">
    <property type="entry name" value="S16"/>
    <property type="match status" value="1"/>
</dbReference>
<proteinExistence type="inferred from homology"/>
<dbReference type="InterPro" id="IPR023803">
    <property type="entry name" value="Ribosomal_bS16_dom_sf"/>
</dbReference>
<reference evidence="4 7" key="2">
    <citation type="submission" date="2019-02" db="EMBL/GenBank/DDBJ databases">
        <title>Complete genome sequence of Desulfobacter hydrogenophilus AcRS1.</title>
        <authorList>
            <person name="Marietou A."/>
            <person name="Lund M.B."/>
            <person name="Marshall I.P.G."/>
            <person name="Schreiber L."/>
            <person name="Jorgensen B."/>
        </authorList>
    </citation>
    <scope>NUCLEOTIDE SEQUENCE [LARGE SCALE GENOMIC DNA]</scope>
    <source>
        <strain evidence="4 7">AcRS1</strain>
    </source>
</reference>
<evidence type="ECO:0000256" key="2">
    <source>
        <dbReference type="ARBA" id="ARBA00023274"/>
    </source>
</evidence>
<dbReference type="SUPFAM" id="SSF54565">
    <property type="entry name" value="Ribosomal protein S16"/>
    <property type="match status" value="1"/>
</dbReference>
<keyword evidence="2 3" id="KW-0687">Ribonucleoprotein</keyword>
<protein>
    <recommendedName>
        <fullName evidence="3">Small ribosomal subunit protein bS16</fullName>
    </recommendedName>
</protein>
<evidence type="ECO:0000256" key="1">
    <source>
        <dbReference type="ARBA" id="ARBA00022980"/>
    </source>
</evidence>
<comment type="similarity">
    <text evidence="3">Belongs to the bacterial ribosomal protein bS16 family.</text>
</comment>
<organism evidence="5 6">
    <name type="scientific">Desulfobacter hydrogenophilus</name>
    <dbReference type="NCBI Taxonomy" id="2291"/>
    <lineage>
        <taxon>Bacteria</taxon>
        <taxon>Pseudomonadati</taxon>
        <taxon>Thermodesulfobacteriota</taxon>
        <taxon>Desulfobacteria</taxon>
        <taxon>Desulfobacterales</taxon>
        <taxon>Desulfobacteraceae</taxon>
        <taxon>Desulfobacter</taxon>
    </lineage>
</organism>
<dbReference type="RefSeq" id="WP_111956309.1">
    <property type="nucleotide sequence ID" value="NZ_CP036313.1"/>
</dbReference>
<dbReference type="HAMAP" id="MF_00385">
    <property type="entry name" value="Ribosomal_bS16"/>
    <property type="match status" value="1"/>
</dbReference>
<dbReference type="EMBL" id="CP036313">
    <property type="protein sequence ID" value="QBH13912.1"/>
    <property type="molecule type" value="Genomic_DNA"/>
</dbReference>
<dbReference type="GO" id="GO:0006412">
    <property type="term" value="P:translation"/>
    <property type="evidence" value="ECO:0007669"/>
    <property type="project" value="UniProtKB-UniRule"/>
</dbReference>
<name>A0A328FBT8_9BACT</name>
<evidence type="ECO:0000313" key="6">
    <source>
        <dbReference type="Proteomes" id="UP000248798"/>
    </source>
</evidence>